<keyword evidence="5" id="KW-0630">Potassium</keyword>
<comment type="caution">
    <text evidence="12">The sequence shown here is derived from an EMBL/GenBank/DDBJ whole genome shotgun (WGS) entry which is preliminary data.</text>
</comment>
<dbReference type="GO" id="GO:0015297">
    <property type="term" value="F:antiporter activity"/>
    <property type="evidence" value="ECO:0007669"/>
    <property type="project" value="UniProtKB-KW"/>
</dbReference>
<evidence type="ECO:0000259" key="11">
    <source>
        <dbReference type="PROSITE" id="PS51202"/>
    </source>
</evidence>
<keyword evidence="2" id="KW-0813">Transport</keyword>
<evidence type="ECO:0000256" key="3">
    <source>
        <dbReference type="ARBA" id="ARBA00022449"/>
    </source>
</evidence>
<dbReference type="GO" id="GO:0006813">
    <property type="term" value="P:potassium ion transport"/>
    <property type="evidence" value="ECO:0007669"/>
    <property type="project" value="UniProtKB-KW"/>
</dbReference>
<feature type="transmembrane region" description="Helical" evidence="10">
    <location>
        <begin position="32"/>
        <end position="53"/>
    </location>
</feature>
<reference evidence="12 13" key="1">
    <citation type="submission" date="2020-05" db="EMBL/GenBank/DDBJ databases">
        <title>Bremerella alba sp. nov., a novel planctomycete isolated from the surface of the macroalga Fucus spiralis.</title>
        <authorList>
            <person name="Godinho O."/>
            <person name="Botelho R."/>
            <person name="Albuquerque L."/>
            <person name="Wiegand S."/>
            <person name="Da Costa M.S."/>
            <person name="Lobo-Da-Cunha A."/>
            <person name="Jogler C."/>
            <person name="Lage O.M."/>
        </authorList>
    </citation>
    <scope>NUCLEOTIDE SEQUENCE [LARGE SCALE GENOMIC DNA]</scope>
    <source>
        <strain evidence="12 13">FF15</strain>
    </source>
</reference>
<feature type="transmembrane region" description="Helical" evidence="10">
    <location>
        <begin position="337"/>
        <end position="357"/>
    </location>
</feature>
<dbReference type="EMBL" id="JABRWO010000003">
    <property type="protein sequence ID" value="MBA2114231.1"/>
    <property type="molecule type" value="Genomic_DNA"/>
</dbReference>
<keyword evidence="4" id="KW-1003">Cell membrane</keyword>
<dbReference type="InterPro" id="IPR036721">
    <property type="entry name" value="RCK_C_sf"/>
</dbReference>
<accession>A0A7V9A6R3</accession>
<feature type="transmembrane region" description="Helical" evidence="10">
    <location>
        <begin position="65"/>
        <end position="85"/>
    </location>
</feature>
<keyword evidence="3" id="KW-0050">Antiport</keyword>
<comment type="subcellular location">
    <subcellularLocation>
        <location evidence="1">Cell membrane</location>
        <topology evidence="1">Multi-pass membrane protein</topology>
    </subcellularLocation>
</comment>
<feature type="transmembrane region" description="Helical" evidence="10">
    <location>
        <begin position="120"/>
        <end position="139"/>
    </location>
</feature>
<keyword evidence="8" id="KW-0406">Ion transport</keyword>
<dbReference type="PROSITE" id="PS51202">
    <property type="entry name" value="RCK_C"/>
    <property type="match status" value="1"/>
</dbReference>
<feature type="domain" description="RCK C-terminal" evidence="11">
    <location>
        <begin position="403"/>
        <end position="484"/>
    </location>
</feature>
<evidence type="ECO:0000256" key="7">
    <source>
        <dbReference type="ARBA" id="ARBA00022989"/>
    </source>
</evidence>
<dbReference type="NCBIfam" id="NF003715">
    <property type="entry name" value="PRK05326.1-2"/>
    <property type="match status" value="1"/>
</dbReference>
<evidence type="ECO:0000256" key="1">
    <source>
        <dbReference type="ARBA" id="ARBA00004651"/>
    </source>
</evidence>
<keyword evidence="9 10" id="KW-0472">Membrane</keyword>
<keyword evidence="6 10" id="KW-0812">Transmembrane</keyword>
<keyword evidence="13" id="KW-1185">Reference proteome</keyword>
<dbReference type="Pfam" id="PF00999">
    <property type="entry name" value="Na_H_Exchanger"/>
    <property type="match status" value="1"/>
</dbReference>
<dbReference type="GO" id="GO:1902600">
    <property type="term" value="P:proton transmembrane transport"/>
    <property type="evidence" value="ECO:0007669"/>
    <property type="project" value="InterPro"/>
</dbReference>
<dbReference type="RefSeq" id="WP_207395699.1">
    <property type="nucleotide sequence ID" value="NZ_JABRWO010000003.1"/>
</dbReference>
<dbReference type="InterPro" id="IPR006037">
    <property type="entry name" value="RCK_C"/>
</dbReference>
<evidence type="ECO:0000256" key="6">
    <source>
        <dbReference type="ARBA" id="ARBA00022692"/>
    </source>
</evidence>
<feature type="transmembrane region" description="Helical" evidence="10">
    <location>
        <begin position="363"/>
        <end position="386"/>
    </location>
</feature>
<evidence type="ECO:0000256" key="5">
    <source>
        <dbReference type="ARBA" id="ARBA00022538"/>
    </source>
</evidence>
<evidence type="ECO:0000256" key="2">
    <source>
        <dbReference type="ARBA" id="ARBA00022448"/>
    </source>
</evidence>
<name>A0A7V9A6R3_9BACT</name>
<dbReference type="Proteomes" id="UP000551616">
    <property type="component" value="Unassembled WGS sequence"/>
</dbReference>
<feature type="transmembrane region" description="Helical" evidence="10">
    <location>
        <begin position="231"/>
        <end position="256"/>
    </location>
</feature>
<keyword evidence="7 10" id="KW-1133">Transmembrane helix</keyword>
<evidence type="ECO:0000313" key="12">
    <source>
        <dbReference type="EMBL" id="MBA2114231.1"/>
    </source>
</evidence>
<protein>
    <submittedName>
        <fullName evidence="12">K(+)/H(+) antiporter NhaP</fullName>
    </submittedName>
</protein>
<evidence type="ECO:0000256" key="8">
    <source>
        <dbReference type="ARBA" id="ARBA00023065"/>
    </source>
</evidence>
<dbReference type="Pfam" id="PF02080">
    <property type="entry name" value="TrkA_C"/>
    <property type="match status" value="1"/>
</dbReference>
<evidence type="ECO:0000256" key="10">
    <source>
        <dbReference type="SAM" id="Phobius"/>
    </source>
</evidence>
<dbReference type="InterPro" id="IPR038770">
    <property type="entry name" value="Na+/solute_symporter_sf"/>
</dbReference>
<evidence type="ECO:0000256" key="4">
    <source>
        <dbReference type="ARBA" id="ARBA00022475"/>
    </source>
</evidence>
<sequence length="495" mass="52154">MFWIDDAMLVAGTLLLLGVITSKISARYGVPMLVLFLGLGMLAGSEGFGGIEFDDYELAHAVGSLALAIILFDGGLGTTLASISMAWKPSIVLATLGVLITSVVTGLAACWILGLPLLNGLLLGSIVGSTDAAAVFSVLRTGGFALPAKLGSTLEIESGSNDPMAIFLTVGIIELLTKEVGWGGSLILLFVKQMVLGGVIGIGLGYITVWVTNRLNLNTAGLYPLLMTGMALITFGLASYFGGSGFLAVYLAGIVIGNSRVVFKKGTLLFHNALAWLAQIAMFIVLGLLSFPSNLVAVGWQALGIAVVLMLIARPIAVAACMLPFRFRWNEMALASWGGLKGAVPITLATFPLLFHLEEAQLIFDVVFFVVVLSALVQGWSLPWVAKKLDLDEPMPNNPPVQLEIHSLRHVDGEILDYTIEPGSPADGRKVSELNLPDGVTIALIARDDAFIPPRGTSTISAGDHVIVVVKSGAGEGLIPIFCEEISPENCLKNG</sequence>
<dbReference type="Gene3D" id="3.30.70.1450">
    <property type="entry name" value="Regulator of K+ conductance, C-terminal domain"/>
    <property type="match status" value="1"/>
</dbReference>
<dbReference type="AlphaFoldDB" id="A0A7V9A6R3"/>
<dbReference type="GO" id="GO:0005886">
    <property type="term" value="C:plasma membrane"/>
    <property type="evidence" value="ECO:0007669"/>
    <property type="project" value="UniProtKB-SubCell"/>
</dbReference>
<proteinExistence type="predicted"/>
<evidence type="ECO:0000313" key="13">
    <source>
        <dbReference type="Proteomes" id="UP000551616"/>
    </source>
</evidence>
<feature type="transmembrane region" description="Helical" evidence="10">
    <location>
        <begin position="303"/>
        <end position="325"/>
    </location>
</feature>
<gene>
    <name evidence="12" type="primary">nhaP_2</name>
    <name evidence="12" type="ORF">HOV93_13870</name>
</gene>
<dbReference type="GO" id="GO:0008324">
    <property type="term" value="F:monoatomic cation transmembrane transporter activity"/>
    <property type="evidence" value="ECO:0007669"/>
    <property type="project" value="InterPro"/>
</dbReference>
<dbReference type="SUPFAM" id="SSF116726">
    <property type="entry name" value="TrkA C-terminal domain-like"/>
    <property type="match status" value="1"/>
</dbReference>
<feature type="transmembrane region" description="Helical" evidence="10">
    <location>
        <begin position="268"/>
        <end position="291"/>
    </location>
</feature>
<dbReference type="PANTHER" id="PTHR32507:SF7">
    <property type="entry name" value="K(+)_H(+) ANTIPORTER NHAP2"/>
    <property type="match status" value="1"/>
</dbReference>
<feature type="transmembrane region" description="Helical" evidence="10">
    <location>
        <begin position="189"/>
        <end position="211"/>
    </location>
</feature>
<feature type="transmembrane region" description="Helical" evidence="10">
    <location>
        <begin position="91"/>
        <end position="113"/>
    </location>
</feature>
<organism evidence="12 13">
    <name type="scientific">Bremerella alba</name>
    <dbReference type="NCBI Taxonomy" id="980252"/>
    <lineage>
        <taxon>Bacteria</taxon>
        <taxon>Pseudomonadati</taxon>
        <taxon>Planctomycetota</taxon>
        <taxon>Planctomycetia</taxon>
        <taxon>Pirellulales</taxon>
        <taxon>Pirellulaceae</taxon>
        <taxon>Bremerella</taxon>
    </lineage>
</organism>
<dbReference type="PANTHER" id="PTHR32507">
    <property type="entry name" value="NA(+)/H(+) ANTIPORTER 1"/>
    <property type="match status" value="1"/>
</dbReference>
<dbReference type="NCBIfam" id="NF003716">
    <property type="entry name" value="PRK05326.1-3"/>
    <property type="match status" value="1"/>
</dbReference>
<evidence type="ECO:0000256" key="9">
    <source>
        <dbReference type="ARBA" id="ARBA00023136"/>
    </source>
</evidence>
<dbReference type="InterPro" id="IPR006153">
    <property type="entry name" value="Cation/H_exchanger_TM"/>
</dbReference>
<dbReference type="Gene3D" id="1.20.1530.20">
    <property type="match status" value="1"/>
</dbReference>
<keyword evidence="5" id="KW-0633">Potassium transport</keyword>